<evidence type="ECO:0000313" key="3">
    <source>
        <dbReference type="Proteomes" id="UP000272942"/>
    </source>
</evidence>
<organism evidence="4">
    <name type="scientific">Echinostoma caproni</name>
    <dbReference type="NCBI Taxonomy" id="27848"/>
    <lineage>
        <taxon>Eukaryota</taxon>
        <taxon>Metazoa</taxon>
        <taxon>Spiralia</taxon>
        <taxon>Lophotrochozoa</taxon>
        <taxon>Platyhelminthes</taxon>
        <taxon>Trematoda</taxon>
        <taxon>Digenea</taxon>
        <taxon>Plagiorchiida</taxon>
        <taxon>Echinostomata</taxon>
        <taxon>Echinostomatoidea</taxon>
        <taxon>Echinostomatidae</taxon>
        <taxon>Echinostoma</taxon>
    </lineage>
</organism>
<accession>A0A182ZZC1</accession>
<evidence type="ECO:0000313" key="2">
    <source>
        <dbReference type="EMBL" id="VDP16502.1"/>
    </source>
</evidence>
<feature type="compositionally biased region" description="Polar residues" evidence="1">
    <location>
        <begin position="172"/>
        <end position="187"/>
    </location>
</feature>
<gene>
    <name evidence="2" type="ORF">ECPE_LOCUS56</name>
</gene>
<dbReference type="WBParaSite" id="ECPE_0000005501-mRNA-1">
    <property type="protein sequence ID" value="ECPE_0000005501-mRNA-1"/>
    <property type="gene ID" value="ECPE_0000005501"/>
</dbReference>
<dbReference type="Proteomes" id="UP000272942">
    <property type="component" value="Unassembled WGS sequence"/>
</dbReference>
<sequence length="263" mass="28805">TINCRRAPVLTSKDVLQHEVPSNPSTAVDKTPTKTLAYSESDTVQTLHNKSVDSTENPIPRLVPMDYDSDTDSQSSSDKDHADNDQIVGPPETPRLSDSDSVPTPPPTVGDVIGFTSLADAPESNSEAEKTPEVTLPSNSQSGSSRGRRRRRGGRKRRQRLERRNADGLVENTGSVDDQQPNSSQCGPSPAGSNPFALHPVVQLRAKRRACLQDPERIHSRPTLLQMSDIHGSDGWTVLFFLALGDPEPDKTPFQTEWKFSCK</sequence>
<protein>
    <submittedName>
        <fullName evidence="4">Death inducer-obliterator 1</fullName>
    </submittedName>
</protein>
<name>A0A182ZZC1_9TREM</name>
<dbReference type="AlphaFoldDB" id="A0A182ZZC1"/>
<feature type="compositionally biased region" description="Polar residues" evidence="1">
    <location>
        <begin position="20"/>
        <end position="57"/>
    </location>
</feature>
<feature type="compositionally biased region" description="Basic residues" evidence="1">
    <location>
        <begin position="146"/>
        <end position="161"/>
    </location>
</feature>
<reference evidence="4" key="1">
    <citation type="submission" date="2016-06" db="UniProtKB">
        <authorList>
            <consortium name="WormBaseParasite"/>
        </authorList>
    </citation>
    <scope>IDENTIFICATION</scope>
</reference>
<keyword evidence="3" id="KW-1185">Reference proteome</keyword>
<feature type="region of interest" description="Disordered" evidence="1">
    <location>
        <begin position="1"/>
        <end position="196"/>
    </location>
</feature>
<evidence type="ECO:0000256" key="1">
    <source>
        <dbReference type="SAM" id="MobiDB-lite"/>
    </source>
</evidence>
<evidence type="ECO:0000313" key="4">
    <source>
        <dbReference type="WBParaSite" id="ECPE_0000005501-mRNA-1"/>
    </source>
</evidence>
<reference evidence="2 3" key="2">
    <citation type="submission" date="2018-11" db="EMBL/GenBank/DDBJ databases">
        <authorList>
            <consortium name="Pathogen Informatics"/>
        </authorList>
    </citation>
    <scope>NUCLEOTIDE SEQUENCE [LARGE SCALE GENOMIC DNA]</scope>
    <source>
        <strain evidence="2 3">Egypt</strain>
    </source>
</reference>
<proteinExistence type="predicted"/>
<dbReference type="EMBL" id="UZAN01000143">
    <property type="protein sequence ID" value="VDP16502.1"/>
    <property type="molecule type" value="Genomic_DNA"/>
</dbReference>
<dbReference type="OrthoDB" id="273070at2759"/>